<comment type="caution">
    <text evidence="1">The sequence shown here is derived from an EMBL/GenBank/DDBJ whole genome shotgun (WGS) entry which is preliminary data.</text>
</comment>
<protein>
    <submittedName>
        <fullName evidence="1">Uncharacterized protein</fullName>
    </submittedName>
</protein>
<dbReference type="EMBL" id="JALBCA010000020">
    <property type="protein sequence ID" value="KAI2390058.1"/>
    <property type="molecule type" value="Genomic_DNA"/>
</dbReference>
<reference evidence="1" key="1">
    <citation type="journal article" date="2022" name="bioRxiv">
        <title>Population genetic analysis of Ophidiomyces ophidiicola, the causative agent of snake fungal disease, indicates recent introductions to the USA.</title>
        <authorList>
            <person name="Ladner J.T."/>
            <person name="Palmer J.M."/>
            <person name="Ettinger C.L."/>
            <person name="Stajich J.E."/>
            <person name="Farrell T.M."/>
            <person name="Glorioso B.M."/>
            <person name="Lawson B."/>
            <person name="Price S.J."/>
            <person name="Stengle A.G."/>
            <person name="Grear D.A."/>
            <person name="Lorch J.M."/>
        </authorList>
    </citation>
    <scope>NUCLEOTIDE SEQUENCE</scope>
    <source>
        <strain evidence="1">NWHC 24266-5</strain>
    </source>
</reference>
<name>A0ACB8V1Z6_9EURO</name>
<organism evidence="1">
    <name type="scientific">Ophidiomyces ophidiicola</name>
    <dbReference type="NCBI Taxonomy" id="1387563"/>
    <lineage>
        <taxon>Eukaryota</taxon>
        <taxon>Fungi</taxon>
        <taxon>Dikarya</taxon>
        <taxon>Ascomycota</taxon>
        <taxon>Pezizomycotina</taxon>
        <taxon>Eurotiomycetes</taxon>
        <taxon>Eurotiomycetidae</taxon>
        <taxon>Onygenales</taxon>
        <taxon>Onygenaceae</taxon>
        <taxon>Ophidiomyces</taxon>
    </lineage>
</organism>
<sequence length="104" mass="11273">MKLGKTHVDEPGENPSHNNDPIVQSDEQNPESYNATVHEAIAVNAKTARQLSLSANAHKNMREKNKAAKQKELMEMGAARSGIKNGGVADKSSPNFGSQFDKTK</sequence>
<proteinExistence type="predicted"/>
<evidence type="ECO:0000313" key="1">
    <source>
        <dbReference type="EMBL" id="KAI2390058.1"/>
    </source>
</evidence>
<gene>
    <name evidence="1" type="ORF">LOY88_001866</name>
</gene>
<accession>A0ACB8V1Z6</accession>